<proteinExistence type="inferred from homology"/>
<dbReference type="Pfam" id="PF01381">
    <property type="entry name" value="HTH_3"/>
    <property type="match status" value="1"/>
</dbReference>
<feature type="domain" description="HTH cro/C1-type" evidence="2">
    <location>
        <begin position="6"/>
        <end position="62"/>
    </location>
</feature>
<gene>
    <name evidence="3" type="ORF">rosmuc_04133</name>
</gene>
<dbReference type="eggNOG" id="COG2856">
    <property type="taxonomic scope" value="Bacteria"/>
</dbReference>
<evidence type="ECO:0000256" key="1">
    <source>
        <dbReference type="ARBA" id="ARBA00007227"/>
    </source>
</evidence>
<dbReference type="PANTHER" id="PTHR43236">
    <property type="entry name" value="ANTITOXIN HIGA1"/>
    <property type="match status" value="1"/>
</dbReference>
<evidence type="ECO:0000313" key="4">
    <source>
        <dbReference type="Proteomes" id="UP000030021"/>
    </source>
</evidence>
<dbReference type="InterPro" id="IPR001387">
    <property type="entry name" value="Cro/C1-type_HTH"/>
</dbReference>
<dbReference type="EMBL" id="AONH01000025">
    <property type="protein sequence ID" value="KGM86024.1"/>
    <property type="molecule type" value="Genomic_DNA"/>
</dbReference>
<dbReference type="AlphaFoldDB" id="A0A0A0HH53"/>
<dbReference type="Pfam" id="PF06114">
    <property type="entry name" value="Peptidase_M78"/>
    <property type="match status" value="1"/>
</dbReference>
<comment type="caution">
    <text evidence="3">The sequence shown here is derived from an EMBL/GenBank/DDBJ whole genome shotgun (WGS) entry which is preliminary data.</text>
</comment>
<dbReference type="InterPro" id="IPR010982">
    <property type="entry name" value="Lambda_DNA-bd_dom_sf"/>
</dbReference>
<name>A0A0A0HH53_9RHOB</name>
<sequence length="353" mass="39836">MIGKRLKGARAASGLSLRALSDAMENKVSAQAVGKYERNEDMPGSGVLLSLARALDVSVDFLLSDDELELEGVEFRKSASSSAKEIATIEAKTLNMVEKYLAIESLLNLSSQEWDAPHEAPYWVADVRDAEDAARNMRASWQLGHDPIPMLAELLEEHGIKVLSLDVDRIDGLAAKVRRKEHHSARVIMIKKKTWSERKRFSLAHELGHMVLKVAEGCDSERAANRFAGAFLVPAEVLRQEIGARRTDISIGELISLKDRFGVSIQALTYRCKDLDIINQATFARLFKVYKQRGWRDEPFEEPNSIPWEREEPDRFQRLCFRALSEGLIGLSRAAELLEIRVKELEERLDHMA</sequence>
<dbReference type="PANTHER" id="PTHR43236:SF1">
    <property type="entry name" value="BLL7220 PROTEIN"/>
    <property type="match status" value="1"/>
</dbReference>
<dbReference type="SMART" id="SM00530">
    <property type="entry name" value="HTH_XRE"/>
    <property type="match status" value="1"/>
</dbReference>
<dbReference type="PATRIC" id="fig|1288298.3.peg.4131"/>
<protein>
    <submittedName>
        <fullName evidence="3">Putative Zn peptidase</fullName>
    </submittedName>
</protein>
<evidence type="ECO:0000259" key="2">
    <source>
        <dbReference type="PROSITE" id="PS50943"/>
    </source>
</evidence>
<dbReference type="InterPro" id="IPR052345">
    <property type="entry name" value="Rad_response_metalloprotease"/>
</dbReference>
<dbReference type="InterPro" id="IPR010359">
    <property type="entry name" value="IrrE_HExxH"/>
</dbReference>
<dbReference type="RefSeq" id="WP_037275560.1">
    <property type="nucleotide sequence ID" value="NZ_KN293989.1"/>
</dbReference>
<dbReference type="eggNOG" id="COG1396">
    <property type="taxonomic scope" value="Bacteria"/>
</dbReference>
<dbReference type="Gene3D" id="1.10.10.2910">
    <property type="match status" value="1"/>
</dbReference>
<accession>A0A0A0HH53</accession>
<reference evidence="3 4" key="1">
    <citation type="submission" date="2013-01" db="EMBL/GenBank/DDBJ databases">
        <authorList>
            <person name="Fiebig A."/>
            <person name="Goeker M."/>
            <person name="Klenk H.-P.P."/>
        </authorList>
    </citation>
    <scope>NUCLEOTIDE SEQUENCE [LARGE SCALE GENOMIC DNA]</scope>
    <source>
        <strain evidence="3 4">DSM 17069</strain>
    </source>
</reference>
<comment type="similarity">
    <text evidence="1">Belongs to the short-chain fatty acyl-CoA assimilation regulator (ScfR) family.</text>
</comment>
<dbReference type="Gene3D" id="1.10.260.40">
    <property type="entry name" value="lambda repressor-like DNA-binding domains"/>
    <property type="match status" value="1"/>
</dbReference>
<evidence type="ECO:0000313" key="3">
    <source>
        <dbReference type="EMBL" id="KGM86024.1"/>
    </source>
</evidence>
<dbReference type="CDD" id="cd00093">
    <property type="entry name" value="HTH_XRE"/>
    <property type="match status" value="1"/>
</dbReference>
<dbReference type="GO" id="GO:0003677">
    <property type="term" value="F:DNA binding"/>
    <property type="evidence" value="ECO:0007669"/>
    <property type="project" value="InterPro"/>
</dbReference>
<dbReference type="HOGENOM" id="CLU_053651_0_0_5"/>
<dbReference type="OrthoDB" id="9794834at2"/>
<dbReference type="PROSITE" id="PS50943">
    <property type="entry name" value="HTH_CROC1"/>
    <property type="match status" value="1"/>
</dbReference>
<dbReference type="SUPFAM" id="SSF47413">
    <property type="entry name" value="lambda repressor-like DNA-binding domains"/>
    <property type="match status" value="1"/>
</dbReference>
<dbReference type="Proteomes" id="UP000030021">
    <property type="component" value="Unassembled WGS sequence"/>
</dbReference>
<organism evidence="3 4">
    <name type="scientific">Roseovarius mucosus DSM 17069</name>
    <dbReference type="NCBI Taxonomy" id="1288298"/>
    <lineage>
        <taxon>Bacteria</taxon>
        <taxon>Pseudomonadati</taxon>
        <taxon>Pseudomonadota</taxon>
        <taxon>Alphaproteobacteria</taxon>
        <taxon>Rhodobacterales</taxon>
        <taxon>Roseobacteraceae</taxon>
        <taxon>Roseovarius</taxon>
    </lineage>
</organism>